<feature type="compositionally biased region" description="Basic residues" evidence="1">
    <location>
        <begin position="129"/>
        <end position="138"/>
    </location>
</feature>
<evidence type="ECO:0000256" key="1">
    <source>
        <dbReference type="SAM" id="MobiDB-lite"/>
    </source>
</evidence>
<feature type="transmembrane region" description="Helical" evidence="2">
    <location>
        <begin position="6"/>
        <end position="23"/>
    </location>
</feature>
<dbReference type="RefSeq" id="WP_009490104.1">
    <property type="nucleotide sequence ID" value="NZ_AMYT01000017.1"/>
</dbReference>
<accession>K8ZBF7</accession>
<dbReference type="AlphaFoldDB" id="K8ZBF7"/>
<dbReference type="EMBL" id="AMYT01000017">
    <property type="protein sequence ID" value="EKU27387.1"/>
    <property type="molecule type" value="Genomic_DNA"/>
</dbReference>
<keyword evidence="2" id="KW-0812">Transmembrane</keyword>
<gene>
    <name evidence="3" type="ORF">C683_0718</name>
</gene>
<sequence length="261" mass="30666">MYYLIGYVMYIALTIGVLFYLLVYRSHISLLWKKVWTSITLVGVLIFTILCTSFLPFRWINILFYIGVIVSYILIFSAIYLLSSFLYNKWLKHKGQQTEGSSWKTEIEQLRKKHQKKKENQTTGTKPTKTSRPKRKRRETPLFVEREKVAKKEKVVKEKEPSIQEEIKQWNQKKEKKELKKQPIKAVTKQKKGNKTKVPSPDQKAAPVKVETKPTKNTESVQVKSKTNNQRPKNIQDYAPKMNTTSKVKKPKSIKKFNNKK</sequence>
<keyword evidence="4" id="KW-1185">Reference proteome</keyword>
<dbReference type="Proteomes" id="UP000016057">
    <property type="component" value="Unassembled WGS sequence"/>
</dbReference>
<feature type="compositionally biased region" description="Polar residues" evidence="1">
    <location>
        <begin position="217"/>
        <end position="233"/>
    </location>
</feature>
<comment type="caution">
    <text evidence="3">The sequence shown here is derived from an EMBL/GenBank/DDBJ whole genome shotgun (WGS) entry which is preliminary data.</text>
</comment>
<feature type="transmembrane region" description="Helical" evidence="2">
    <location>
        <begin position="62"/>
        <end position="87"/>
    </location>
</feature>
<reference evidence="3 4" key="1">
    <citation type="journal article" date="2013" name="Genome Announc.">
        <title>Draft Genome Sequence of Catellicoccus marimammalium, a Novel Species Commonly Found in Gull Feces.</title>
        <authorList>
            <person name="Weigand M.R."/>
            <person name="Ryu H."/>
            <person name="Bozcek L."/>
            <person name="Konstantinidis K.T."/>
            <person name="Santo Domingo J.W."/>
        </authorList>
    </citation>
    <scope>NUCLEOTIDE SEQUENCE [LARGE SCALE GENOMIC DNA]</scope>
    <source>
        <strain evidence="3 4">M35/04/3</strain>
    </source>
</reference>
<proteinExistence type="predicted"/>
<evidence type="ECO:0000313" key="3">
    <source>
        <dbReference type="EMBL" id="EKU27387.1"/>
    </source>
</evidence>
<feature type="region of interest" description="Disordered" evidence="1">
    <location>
        <begin position="109"/>
        <end position="261"/>
    </location>
</feature>
<keyword evidence="2" id="KW-1133">Transmembrane helix</keyword>
<feature type="compositionally biased region" description="Basic residues" evidence="1">
    <location>
        <begin position="247"/>
        <end position="261"/>
    </location>
</feature>
<dbReference type="STRING" id="1234409.C683_0718"/>
<keyword evidence="2" id="KW-0472">Membrane</keyword>
<evidence type="ECO:0000256" key="2">
    <source>
        <dbReference type="SAM" id="Phobius"/>
    </source>
</evidence>
<feature type="transmembrane region" description="Helical" evidence="2">
    <location>
        <begin position="35"/>
        <end position="56"/>
    </location>
</feature>
<organism evidence="3 4">
    <name type="scientific">Catellicoccus marimammalium M35/04/3</name>
    <dbReference type="NCBI Taxonomy" id="1234409"/>
    <lineage>
        <taxon>Bacteria</taxon>
        <taxon>Bacillati</taxon>
        <taxon>Bacillota</taxon>
        <taxon>Bacilli</taxon>
        <taxon>Lactobacillales</taxon>
        <taxon>Enterococcaceae</taxon>
        <taxon>Catellicoccus</taxon>
    </lineage>
</organism>
<protein>
    <submittedName>
        <fullName evidence="3">Uncharacterized protein</fullName>
    </submittedName>
</protein>
<evidence type="ECO:0000313" key="4">
    <source>
        <dbReference type="Proteomes" id="UP000016057"/>
    </source>
</evidence>
<name>K8ZBF7_9ENTE</name>
<feature type="compositionally biased region" description="Basic and acidic residues" evidence="1">
    <location>
        <begin position="144"/>
        <end position="181"/>
    </location>
</feature>